<dbReference type="SUPFAM" id="SSF74924">
    <property type="entry name" value="Cap-Gly domain"/>
    <property type="match status" value="1"/>
</dbReference>
<dbReference type="EMBL" id="JXTI01000363">
    <property type="protein sequence ID" value="KWX11091.1"/>
    <property type="molecule type" value="Genomic_DNA"/>
</dbReference>
<feature type="domain" description="CAP-Gly" evidence="5">
    <location>
        <begin position="176"/>
        <end position="218"/>
    </location>
</feature>
<dbReference type="InterPro" id="IPR036859">
    <property type="entry name" value="CAP-Gly_dom_sf"/>
</dbReference>
<dbReference type="Gene3D" id="2.30.30.190">
    <property type="entry name" value="CAP Gly-rich-like domain"/>
    <property type="match status" value="1"/>
</dbReference>
<dbReference type="GO" id="GO:0005737">
    <property type="term" value="C:cytoplasm"/>
    <property type="evidence" value="ECO:0007669"/>
    <property type="project" value="UniProtKB-SubCell"/>
</dbReference>
<comment type="caution">
    <text evidence="6">The sequence shown here is derived from an EMBL/GenBank/DDBJ whole genome shotgun (WGS) entry which is preliminary data.</text>
</comment>
<evidence type="ECO:0000256" key="1">
    <source>
        <dbReference type="ARBA" id="ARBA00004496"/>
    </source>
</evidence>
<protein>
    <submittedName>
        <fullName evidence="6">Tubulin specific cofactor/chaperone B</fullName>
    </submittedName>
</protein>
<evidence type="ECO:0000313" key="7">
    <source>
        <dbReference type="Proteomes" id="UP000070089"/>
    </source>
</evidence>
<dbReference type="GO" id="GO:0031122">
    <property type="term" value="P:cytoplasmic microtubule organization"/>
    <property type="evidence" value="ECO:0007669"/>
    <property type="project" value="TreeGrafter"/>
</dbReference>
<comment type="subcellular location">
    <subcellularLocation>
        <location evidence="1">Cytoplasm</location>
    </subcellularLocation>
</comment>
<dbReference type="InterPro" id="IPR000938">
    <property type="entry name" value="CAP-Gly_domain"/>
</dbReference>
<name>A0A132NLZ8_GIAIN</name>
<evidence type="ECO:0000256" key="4">
    <source>
        <dbReference type="ARBA" id="ARBA00025779"/>
    </source>
</evidence>
<dbReference type="GO" id="GO:0051010">
    <property type="term" value="F:microtubule plus-end binding"/>
    <property type="evidence" value="ECO:0007669"/>
    <property type="project" value="TreeGrafter"/>
</dbReference>
<proteinExistence type="inferred from homology"/>
<dbReference type="OrthoDB" id="2130750at2759"/>
<dbReference type="GO" id="GO:0005634">
    <property type="term" value="C:nucleus"/>
    <property type="evidence" value="ECO:0007669"/>
    <property type="project" value="TreeGrafter"/>
</dbReference>
<keyword evidence="3" id="KW-0143">Chaperone</keyword>
<dbReference type="PANTHER" id="PTHR18916:SF85">
    <property type="entry name" value="TUBULIN-FOLDING COFACTOR B"/>
    <property type="match status" value="1"/>
</dbReference>
<sequence>MVVLLHVRHALLQQRFFECKFAEDEPLSSVKEQIYKMTGTMPQHQVLQLKVSDDKIIDLGDSSSSLLDYNAKDGMELLVDDTNPLSIAREAGLSDLSQIEKYVMSDEAYDKLDGTVRQYLREKFKNDPEYRKYVLDARRQRQKEVEMEAEAMKQISVGMRCKLSGNRRGEVAFVGPVPSLGKGQFIGVLLDEPLGDSDGTHGGTQYFDAQAKYGTFVRPLSIEVGDFPELDLDSSISDL</sequence>
<organism evidence="6 7">
    <name type="scientific">Giardia duodenalis assemblage B</name>
    <dbReference type="NCBI Taxonomy" id="1394984"/>
    <lineage>
        <taxon>Eukaryota</taxon>
        <taxon>Metamonada</taxon>
        <taxon>Diplomonadida</taxon>
        <taxon>Hexamitidae</taxon>
        <taxon>Giardiinae</taxon>
        <taxon>Giardia</taxon>
    </lineage>
</organism>
<dbReference type="AlphaFoldDB" id="A0A132NLZ8"/>
<evidence type="ECO:0000256" key="2">
    <source>
        <dbReference type="ARBA" id="ARBA00022490"/>
    </source>
</evidence>
<dbReference type="Pfam" id="PF01302">
    <property type="entry name" value="CAP_GLY"/>
    <property type="match status" value="1"/>
</dbReference>
<dbReference type="PANTHER" id="PTHR18916">
    <property type="entry name" value="DYNACTIN 1-RELATED MICROTUBULE-BINDING"/>
    <property type="match status" value="1"/>
</dbReference>
<dbReference type="SMART" id="SM01052">
    <property type="entry name" value="CAP_GLY"/>
    <property type="match status" value="1"/>
</dbReference>
<dbReference type="Proteomes" id="UP000070089">
    <property type="component" value="Unassembled WGS sequence"/>
</dbReference>
<dbReference type="PROSITE" id="PS50245">
    <property type="entry name" value="CAP_GLY_2"/>
    <property type="match status" value="1"/>
</dbReference>
<dbReference type="Gene3D" id="3.10.20.90">
    <property type="entry name" value="Phosphatidylinositol 3-kinase Catalytic Subunit, Chain A, domain 1"/>
    <property type="match status" value="1"/>
</dbReference>
<dbReference type="Pfam" id="PF14560">
    <property type="entry name" value="Ubiquitin_2"/>
    <property type="match status" value="1"/>
</dbReference>
<dbReference type="InterPro" id="IPR029071">
    <property type="entry name" value="Ubiquitin-like_domsf"/>
</dbReference>
<dbReference type="InterPro" id="IPR000626">
    <property type="entry name" value="Ubiquitin-like_dom"/>
</dbReference>
<evidence type="ECO:0000256" key="3">
    <source>
        <dbReference type="ARBA" id="ARBA00023186"/>
    </source>
</evidence>
<evidence type="ECO:0000259" key="5">
    <source>
        <dbReference type="PROSITE" id="PS50245"/>
    </source>
</evidence>
<dbReference type="SUPFAM" id="SSF54236">
    <property type="entry name" value="Ubiquitin-like"/>
    <property type="match status" value="1"/>
</dbReference>
<keyword evidence="2" id="KW-0963">Cytoplasm</keyword>
<comment type="similarity">
    <text evidence="4">Belongs to the TBCB family.</text>
</comment>
<gene>
    <name evidence="6" type="ORF">QR46_4955</name>
</gene>
<dbReference type="GO" id="GO:0035371">
    <property type="term" value="C:microtubule plus-end"/>
    <property type="evidence" value="ECO:0007669"/>
    <property type="project" value="TreeGrafter"/>
</dbReference>
<evidence type="ECO:0000313" key="6">
    <source>
        <dbReference type="EMBL" id="KWX11091.1"/>
    </source>
</evidence>
<reference evidence="6 7" key="1">
    <citation type="journal article" date="2015" name="Mol. Biochem. Parasitol.">
        <title>Identification of polymorphic genes for use in assemblage B genotyping assays through comparative genomics of multiple assemblage B Giardia duodenalis isolates.</title>
        <authorList>
            <person name="Wielinga C."/>
            <person name="Thompson R.C."/>
            <person name="Monis P."/>
            <person name="Ryan U."/>
        </authorList>
    </citation>
    <scope>NUCLEOTIDE SEQUENCE [LARGE SCALE GENOMIC DNA]</scope>
    <source>
        <strain evidence="6 7">BAH15c1</strain>
    </source>
</reference>
<accession>A0A132NLZ8</accession>
<dbReference type="VEuPathDB" id="GiardiaDB:QR46_4955"/>